<feature type="compositionally biased region" description="Basic residues" evidence="1">
    <location>
        <begin position="33"/>
        <end position="45"/>
    </location>
</feature>
<evidence type="ECO:0000256" key="1">
    <source>
        <dbReference type="SAM" id="MobiDB-lite"/>
    </source>
</evidence>
<evidence type="ECO:0000313" key="3">
    <source>
        <dbReference type="Proteomes" id="UP001556367"/>
    </source>
</evidence>
<evidence type="ECO:0000313" key="2">
    <source>
        <dbReference type="EMBL" id="KAL0946111.1"/>
    </source>
</evidence>
<proteinExistence type="predicted"/>
<feature type="compositionally biased region" description="Basic and acidic residues" evidence="1">
    <location>
        <begin position="23"/>
        <end position="32"/>
    </location>
</feature>
<dbReference type="EMBL" id="JASNQZ010000015">
    <property type="protein sequence ID" value="KAL0946111.1"/>
    <property type="molecule type" value="Genomic_DNA"/>
</dbReference>
<comment type="caution">
    <text evidence="2">The sequence shown here is derived from an EMBL/GenBank/DDBJ whole genome shotgun (WGS) entry which is preliminary data.</text>
</comment>
<accession>A0ABR3IS25</accession>
<sequence length="172" mass="19740">MPADEPSAEQTSRKALRFASPCKDAEVSENRPRKPAPPRRRRRPKSLPVSKIAYGFWLPYHAAWKIVASYLDGDPDSELEKENSVPVQNCGAQYVHSYCQTAFPDFPFRWHQIIYAQANGLDRPIIMLGRRTSEAGEEIFLNDEQIQKVKDLLELGDQEPAWYKVLYSSDDK</sequence>
<organism evidence="2 3">
    <name type="scientific">Hohenbuehelia grisea</name>
    <dbReference type="NCBI Taxonomy" id="104357"/>
    <lineage>
        <taxon>Eukaryota</taxon>
        <taxon>Fungi</taxon>
        <taxon>Dikarya</taxon>
        <taxon>Basidiomycota</taxon>
        <taxon>Agaricomycotina</taxon>
        <taxon>Agaricomycetes</taxon>
        <taxon>Agaricomycetidae</taxon>
        <taxon>Agaricales</taxon>
        <taxon>Pleurotineae</taxon>
        <taxon>Pleurotaceae</taxon>
        <taxon>Hohenbuehelia</taxon>
    </lineage>
</organism>
<gene>
    <name evidence="2" type="ORF">HGRIS_012376</name>
</gene>
<keyword evidence="3" id="KW-1185">Reference proteome</keyword>
<feature type="region of interest" description="Disordered" evidence="1">
    <location>
        <begin position="1"/>
        <end position="45"/>
    </location>
</feature>
<reference evidence="3" key="1">
    <citation type="submission" date="2024-06" db="EMBL/GenBank/DDBJ databases">
        <title>Multi-omics analyses provide insights into the biosynthesis of the anticancer antibiotic pleurotin in Hohenbuehelia grisea.</title>
        <authorList>
            <person name="Weaver J.A."/>
            <person name="Alberti F."/>
        </authorList>
    </citation>
    <scope>NUCLEOTIDE SEQUENCE [LARGE SCALE GENOMIC DNA]</scope>
    <source>
        <strain evidence="3">T-177</strain>
    </source>
</reference>
<protein>
    <submittedName>
        <fullName evidence="2">Uncharacterized protein</fullName>
    </submittedName>
</protein>
<dbReference type="Proteomes" id="UP001556367">
    <property type="component" value="Unassembled WGS sequence"/>
</dbReference>
<name>A0ABR3IS25_9AGAR</name>